<evidence type="ECO:0000313" key="2">
    <source>
        <dbReference type="WBParaSite" id="RSKR_0001042100.1"/>
    </source>
</evidence>
<name>A0AC35UD40_9BILA</name>
<reference evidence="2" key="1">
    <citation type="submission" date="2016-11" db="UniProtKB">
        <authorList>
            <consortium name="WormBaseParasite"/>
        </authorList>
    </citation>
    <scope>IDENTIFICATION</scope>
    <source>
        <strain evidence="2">KR3021</strain>
    </source>
</reference>
<sequence length="468" mass="51573">MNEIQDNEETDQIKGFCSSICFIPRSAIDEKPIIVKLTTAEMRDLVINQAPHVEQPESDDSDADEPKEAMETEDIPTAIIADVTEDDETAQKYKFANYESEVAPPPIGAVTKIFSDKPDPYLTGADEEEKDDLADLEVHENENLVAFVLNDLDDSELCFSNFNHVNFHSFVRNSTMLDKPPLVIKYLHPDASEKDGNITLVAVGYYEPVIELWDVNIIDGAAPVYSLGKNLSKSQKKNKELCATTHLEAVTTLAWSPNMGHVLASGSVDKRVILWDISSETAATIYSFFGEEIQTLSWHPFEIGVLLVGTVANNLYLINCGQDMTGESAVKFAIDEECEIEAIDWDRQNPFLFYVSDATGNLYTFNSTISGGYQSKVKSHDNPTNVVLASRTIGGLVVSAGYGDIIVWKADVNGVLTKVFNVKSLIGTIFSGDFCPENNNVLGFAGNEGEKIQFVDISTFEEIAKAFA</sequence>
<evidence type="ECO:0000313" key="1">
    <source>
        <dbReference type="Proteomes" id="UP000095286"/>
    </source>
</evidence>
<protein>
    <submittedName>
        <fullName evidence="2">WD_REPEATS_REGION domain-containing protein</fullName>
    </submittedName>
</protein>
<organism evidence="1 2">
    <name type="scientific">Rhabditophanes sp. KR3021</name>
    <dbReference type="NCBI Taxonomy" id="114890"/>
    <lineage>
        <taxon>Eukaryota</taxon>
        <taxon>Metazoa</taxon>
        <taxon>Ecdysozoa</taxon>
        <taxon>Nematoda</taxon>
        <taxon>Chromadorea</taxon>
        <taxon>Rhabditida</taxon>
        <taxon>Tylenchina</taxon>
        <taxon>Panagrolaimomorpha</taxon>
        <taxon>Strongyloidoidea</taxon>
        <taxon>Alloionematidae</taxon>
        <taxon>Rhabditophanes</taxon>
    </lineage>
</organism>
<dbReference type="WBParaSite" id="RSKR_0001042100.1">
    <property type="protein sequence ID" value="RSKR_0001042100.1"/>
    <property type="gene ID" value="RSKR_0001042100"/>
</dbReference>
<accession>A0AC35UD40</accession>
<proteinExistence type="predicted"/>
<dbReference type="Proteomes" id="UP000095286">
    <property type="component" value="Unplaced"/>
</dbReference>